<dbReference type="AlphaFoldDB" id="A0A318SBR9"/>
<evidence type="ECO:0000313" key="3">
    <source>
        <dbReference type="Proteomes" id="UP000248326"/>
    </source>
</evidence>
<comment type="caution">
    <text evidence="2">The sequence shown here is derived from an EMBL/GenBank/DDBJ whole genome shotgun (WGS) entry which is preliminary data.</text>
</comment>
<organism evidence="2 3">
    <name type="scientific">Deinococcus yavapaiensis KR-236</name>
    <dbReference type="NCBI Taxonomy" id="694435"/>
    <lineage>
        <taxon>Bacteria</taxon>
        <taxon>Thermotogati</taxon>
        <taxon>Deinococcota</taxon>
        <taxon>Deinococci</taxon>
        <taxon>Deinococcales</taxon>
        <taxon>Deinococcaceae</taxon>
        <taxon>Deinococcus</taxon>
    </lineage>
</organism>
<name>A0A318SBR9_9DEIO</name>
<feature type="signal peptide" evidence="1">
    <location>
        <begin position="1"/>
        <end position="24"/>
    </location>
</feature>
<keyword evidence="3" id="KW-1185">Reference proteome</keyword>
<dbReference type="EMBL" id="QJSX01000002">
    <property type="protein sequence ID" value="PYE55804.1"/>
    <property type="molecule type" value="Genomic_DNA"/>
</dbReference>
<evidence type="ECO:0000313" key="2">
    <source>
        <dbReference type="EMBL" id="PYE55804.1"/>
    </source>
</evidence>
<evidence type="ECO:0000256" key="1">
    <source>
        <dbReference type="SAM" id="SignalP"/>
    </source>
</evidence>
<proteinExistence type="predicted"/>
<feature type="chain" id="PRO_5016309040" evidence="1">
    <location>
        <begin position="25"/>
        <end position="164"/>
    </location>
</feature>
<accession>A0A318SBR9</accession>
<reference evidence="2 3" key="1">
    <citation type="submission" date="2018-06" db="EMBL/GenBank/DDBJ databases">
        <title>Genomic Encyclopedia of Type Strains, Phase IV (KMG-IV): sequencing the most valuable type-strain genomes for metagenomic binning, comparative biology and taxonomic classification.</title>
        <authorList>
            <person name="Goeker M."/>
        </authorList>
    </citation>
    <scope>NUCLEOTIDE SEQUENCE [LARGE SCALE GENOMIC DNA]</scope>
    <source>
        <strain evidence="2 3">DSM 18048</strain>
    </source>
</reference>
<protein>
    <submittedName>
        <fullName evidence="2">Uncharacterized protein</fullName>
    </submittedName>
</protein>
<keyword evidence="1" id="KW-0732">Signal</keyword>
<sequence>MHIPRFNRPSRILATLLLASVASAQQSATEVVISEPSGNGAFRSNFAGFVIQGASPLDNDDARRSARELLSMSQISLSLRGSKADHGLCQANAVEAMQLPDGQESFVLFRADAKDQGFAFDDISLDSNGEKGLIFFTLKKSGRELLGLWTGGHGDKVLTLCRSR</sequence>
<dbReference type="Proteomes" id="UP000248326">
    <property type="component" value="Unassembled WGS sequence"/>
</dbReference>
<gene>
    <name evidence="2" type="ORF">DES52_102169</name>
</gene>